<sequence>MMNVSPIGAGESIRQVDPVGSAATVGDNFEAMFAKIAANARDAMRTGEAAAISGVAGDTSVQSVVQSLMTAEEQLRAAVAVRDRVVAAYQEIARMQI</sequence>
<keyword evidence="6" id="KW-1185">Reference proteome</keyword>
<dbReference type="InterPro" id="IPR001624">
    <property type="entry name" value="FliE"/>
</dbReference>
<accession>A0A8B2NTZ2</accession>
<evidence type="ECO:0000256" key="2">
    <source>
        <dbReference type="ARBA" id="ARBA00009272"/>
    </source>
</evidence>
<dbReference type="AlphaFoldDB" id="A0A8B2NTZ2"/>
<evidence type="ECO:0000313" key="6">
    <source>
        <dbReference type="Proteomes" id="UP000249590"/>
    </source>
</evidence>
<keyword evidence="5" id="KW-0282">Flagellum</keyword>
<name>A0A8B2NTZ2_9HYPH</name>
<evidence type="ECO:0000313" key="5">
    <source>
        <dbReference type="EMBL" id="RAI00944.1"/>
    </source>
</evidence>
<keyword evidence="5" id="KW-0969">Cilium</keyword>
<comment type="subcellular location">
    <subcellularLocation>
        <location evidence="1 4">Bacterial flagellum basal body</location>
    </subcellularLocation>
</comment>
<dbReference type="GO" id="GO:0003774">
    <property type="term" value="F:cytoskeletal motor activity"/>
    <property type="evidence" value="ECO:0007669"/>
    <property type="project" value="InterPro"/>
</dbReference>
<dbReference type="EMBL" id="QHHQ01000003">
    <property type="protein sequence ID" value="RAI00944.1"/>
    <property type="molecule type" value="Genomic_DNA"/>
</dbReference>
<dbReference type="PANTHER" id="PTHR34653">
    <property type="match status" value="1"/>
</dbReference>
<evidence type="ECO:0000256" key="4">
    <source>
        <dbReference type="HAMAP-Rule" id="MF_00724"/>
    </source>
</evidence>
<comment type="caution">
    <text evidence="5">The sequence shown here is derived from an EMBL/GenBank/DDBJ whole genome shotgun (WGS) entry which is preliminary data.</text>
</comment>
<comment type="similarity">
    <text evidence="2 4">Belongs to the FliE family.</text>
</comment>
<protein>
    <recommendedName>
        <fullName evidence="4">Flagellar hook-basal body complex protein FliE</fullName>
    </recommendedName>
</protein>
<evidence type="ECO:0000256" key="3">
    <source>
        <dbReference type="ARBA" id="ARBA00023143"/>
    </source>
</evidence>
<organism evidence="5 6">
    <name type="scientific">Acuticoccus sediminis</name>
    <dbReference type="NCBI Taxonomy" id="2184697"/>
    <lineage>
        <taxon>Bacteria</taxon>
        <taxon>Pseudomonadati</taxon>
        <taxon>Pseudomonadota</taxon>
        <taxon>Alphaproteobacteria</taxon>
        <taxon>Hyphomicrobiales</taxon>
        <taxon>Amorphaceae</taxon>
        <taxon>Acuticoccus</taxon>
    </lineage>
</organism>
<dbReference type="Proteomes" id="UP000249590">
    <property type="component" value="Unassembled WGS sequence"/>
</dbReference>
<dbReference type="GO" id="GO:0071973">
    <property type="term" value="P:bacterial-type flagellum-dependent cell motility"/>
    <property type="evidence" value="ECO:0007669"/>
    <property type="project" value="InterPro"/>
</dbReference>
<keyword evidence="5" id="KW-0966">Cell projection</keyword>
<evidence type="ECO:0000256" key="1">
    <source>
        <dbReference type="ARBA" id="ARBA00004117"/>
    </source>
</evidence>
<dbReference type="OrthoDB" id="9812413at2"/>
<proteinExistence type="inferred from homology"/>
<dbReference type="RefSeq" id="WP_111347441.1">
    <property type="nucleotide sequence ID" value="NZ_JAIWKD010000004.1"/>
</dbReference>
<dbReference type="GO" id="GO:0005198">
    <property type="term" value="F:structural molecule activity"/>
    <property type="evidence" value="ECO:0007669"/>
    <property type="project" value="InterPro"/>
</dbReference>
<gene>
    <name evidence="4" type="primary">fliE</name>
    <name evidence="5" type="ORF">DLJ53_17095</name>
</gene>
<keyword evidence="3 4" id="KW-0975">Bacterial flagellum</keyword>
<dbReference type="Pfam" id="PF02049">
    <property type="entry name" value="FliE"/>
    <property type="match status" value="1"/>
</dbReference>
<dbReference type="GO" id="GO:0009425">
    <property type="term" value="C:bacterial-type flagellum basal body"/>
    <property type="evidence" value="ECO:0007669"/>
    <property type="project" value="UniProtKB-SubCell"/>
</dbReference>
<reference evidence="5 6" key="1">
    <citation type="submission" date="2018-05" db="EMBL/GenBank/DDBJ databases">
        <title>Acuticoccus sediminis sp. nov., isolated from deep-sea sediment of Indian Ocean.</title>
        <authorList>
            <person name="Liu X."/>
            <person name="Lai Q."/>
            <person name="Du Y."/>
            <person name="Sun F."/>
            <person name="Zhang X."/>
            <person name="Wang S."/>
            <person name="Shao Z."/>
        </authorList>
    </citation>
    <scope>NUCLEOTIDE SEQUENCE [LARGE SCALE GENOMIC DNA]</scope>
    <source>
        <strain evidence="5 6">PTG4-2</strain>
    </source>
</reference>
<dbReference type="HAMAP" id="MF_00724">
    <property type="entry name" value="FliE"/>
    <property type="match status" value="1"/>
</dbReference>
<dbReference type="PANTHER" id="PTHR34653:SF1">
    <property type="entry name" value="FLAGELLAR HOOK-BASAL BODY COMPLEX PROTEIN FLIE"/>
    <property type="match status" value="1"/>
</dbReference>